<accession>A0A4Y3KE52</accession>
<reference evidence="1 2" key="1">
    <citation type="submission" date="2019-06" db="EMBL/GenBank/DDBJ databases">
        <title>Whole genome shotgun sequence of Cellulomonas uda NBRC 3747.</title>
        <authorList>
            <person name="Hosoyama A."/>
            <person name="Uohara A."/>
            <person name="Ohji S."/>
            <person name="Ichikawa N."/>
        </authorList>
    </citation>
    <scope>NUCLEOTIDE SEQUENCE [LARGE SCALE GENOMIC DNA]</scope>
    <source>
        <strain evidence="1 2">NBRC 3747</strain>
    </source>
</reference>
<sequence length="89" mass="9920">MAFIDDHRAEFGVEPICKDLQVAPSTYYAAKTRPPSARSLSDAALSGVITAEHAANYVNAGRILTPWCWLNFDPPDGLDYLVLRWARVR</sequence>
<dbReference type="Proteomes" id="UP000315842">
    <property type="component" value="Unassembled WGS sequence"/>
</dbReference>
<comment type="caution">
    <text evidence="1">The sequence shown here is derived from an EMBL/GenBank/DDBJ whole genome shotgun (WGS) entry which is preliminary data.</text>
</comment>
<proteinExistence type="predicted"/>
<evidence type="ECO:0008006" key="3">
    <source>
        <dbReference type="Google" id="ProtNLM"/>
    </source>
</evidence>
<evidence type="ECO:0000313" key="2">
    <source>
        <dbReference type="Proteomes" id="UP000315842"/>
    </source>
</evidence>
<name>A0A4Y3KE52_CELUD</name>
<keyword evidence="2" id="KW-1185">Reference proteome</keyword>
<dbReference type="AlphaFoldDB" id="A0A4Y3KE52"/>
<evidence type="ECO:0000313" key="1">
    <source>
        <dbReference type="EMBL" id="GEA82243.1"/>
    </source>
</evidence>
<gene>
    <name evidence="1" type="ORF">CUD01_26870</name>
</gene>
<dbReference type="EMBL" id="BJLP01000052">
    <property type="protein sequence ID" value="GEA82243.1"/>
    <property type="molecule type" value="Genomic_DNA"/>
</dbReference>
<organism evidence="1 2">
    <name type="scientific">Cellulomonas uda</name>
    <dbReference type="NCBI Taxonomy" id="1714"/>
    <lineage>
        <taxon>Bacteria</taxon>
        <taxon>Bacillati</taxon>
        <taxon>Actinomycetota</taxon>
        <taxon>Actinomycetes</taxon>
        <taxon>Micrococcales</taxon>
        <taxon>Cellulomonadaceae</taxon>
        <taxon>Cellulomonas</taxon>
    </lineage>
</organism>
<protein>
    <recommendedName>
        <fullName evidence="3">Transposase</fullName>
    </recommendedName>
</protein>